<protein>
    <submittedName>
        <fullName evidence="11">DNA polymerase beta domain protein region</fullName>
    </submittedName>
</protein>
<organism evidence="11 12">
    <name type="scientific">Microseira wollei NIES-4236</name>
    <dbReference type="NCBI Taxonomy" id="2530354"/>
    <lineage>
        <taxon>Bacteria</taxon>
        <taxon>Bacillati</taxon>
        <taxon>Cyanobacteriota</taxon>
        <taxon>Cyanophyceae</taxon>
        <taxon>Oscillatoriophycideae</taxon>
        <taxon>Aerosakkonematales</taxon>
        <taxon>Aerosakkonemataceae</taxon>
        <taxon>Microseira</taxon>
    </lineage>
</organism>
<dbReference type="SUPFAM" id="SSF81301">
    <property type="entry name" value="Nucleotidyltransferase"/>
    <property type="match status" value="1"/>
</dbReference>
<evidence type="ECO:0000256" key="1">
    <source>
        <dbReference type="ARBA" id="ARBA00001946"/>
    </source>
</evidence>
<evidence type="ECO:0000256" key="5">
    <source>
        <dbReference type="ARBA" id="ARBA00022723"/>
    </source>
</evidence>
<evidence type="ECO:0000256" key="6">
    <source>
        <dbReference type="ARBA" id="ARBA00022741"/>
    </source>
</evidence>
<dbReference type="PANTHER" id="PTHR33571:SF12">
    <property type="entry name" value="BSL3053 PROTEIN"/>
    <property type="match status" value="1"/>
</dbReference>
<dbReference type="Pfam" id="PF01909">
    <property type="entry name" value="NTP_transf_2"/>
    <property type="match status" value="1"/>
</dbReference>
<evidence type="ECO:0000259" key="10">
    <source>
        <dbReference type="Pfam" id="PF01909"/>
    </source>
</evidence>
<keyword evidence="5" id="KW-0479">Metal-binding</keyword>
<dbReference type="PANTHER" id="PTHR33571">
    <property type="entry name" value="SSL8005 PROTEIN"/>
    <property type="match status" value="1"/>
</dbReference>
<comment type="caution">
    <text evidence="11">The sequence shown here is derived from an EMBL/GenBank/DDBJ whole genome shotgun (WGS) entry which is preliminary data.</text>
</comment>
<evidence type="ECO:0000256" key="7">
    <source>
        <dbReference type="ARBA" id="ARBA00022840"/>
    </source>
</evidence>
<name>A0AAV3XSX6_9CYAN</name>
<dbReference type="Proteomes" id="UP001050975">
    <property type="component" value="Unassembled WGS sequence"/>
</dbReference>
<evidence type="ECO:0000313" key="12">
    <source>
        <dbReference type="Proteomes" id="UP001050975"/>
    </source>
</evidence>
<evidence type="ECO:0000256" key="4">
    <source>
        <dbReference type="ARBA" id="ARBA00022695"/>
    </source>
</evidence>
<comment type="similarity">
    <text evidence="9">Belongs to the MntA antitoxin family.</text>
</comment>
<keyword evidence="2" id="KW-1277">Toxin-antitoxin system</keyword>
<dbReference type="CDD" id="cd05403">
    <property type="entry name" value="NT_KNTase_like"/>
    <property type="match status" value="1"/>
</dbReference>
<dbReference type="RefSeq" id="WP_307731678.1">
    <property type="nucleotide sequence ID" value="NZ_BLAY01000320.1"/>
</dbReference>
<keyword evidence="6" id="KW-0547">Nucleotide-binding</keyword>
<feature type="domain" description="Polymerase nucleotidyl transferase" evidence="10">
    <location>
        <begin position="81"/>
        <end position="154"/>
    </location>
</feature>
<dbReference type="GO" id="GO:0016779">
    <property type="term" value="F:nucleotidyltransferase activity"/>
    <property type="evidence" value="ECO:0007669"/>
    <property type="project" value="UniProtKB-KW"/>
</dbReference>
<sequence length="174" mass="20371">MSTTNNNAIRASLFPWTIVRLLPNLQRITVGRFRRRSDAEGHLQVLQRLIPNARFAIVFEVESERLKTVIPQLQTQLPQQQIAAFCQRWKIQEFYLFGSVLRQDFRPDSDIDVMVSFQANAPWGLLELVRMKRELETIVGREVDLVTKKSIEQSENWIRRQEILGTAQLFYAAR</sequence>
<dbReference type="InterPro" id="IPR052038">
    <property type="entry name" value="Type-VII_TA_antitoxin"/>
</dbReference>
<keyword evidence="12" id="KW-1185">Reference proteome</keyword>
<keyword evidence="3" id="KW-0808">Transferase</keyword>
<evidence type="ECO:0000313" key="11">
    <source>
        <dbReference type="EMBL" id="GET44291.1"/>
    </source>
</evidence>
<keyword evidence="4" id="KW-0548">Nucleotidyltransferase</keyword>
<evidence type="ECO:0000256" key="8">
    <source>
        <dbReference type="ARBA" id="ARBA00022842"/>
    </source>
</evidence>
<dbReference type="EMBL" id="BLAY01000320">
    <property type="protein sequence ID" value="GET44291.1"/>
    <property type="molecule type" value="Genomic_DNA"/>
</dbReference>
<reference evidence="11" key="1">
    <citation type="submission" date="2019-10" db="EMBL/GenBank/DDBJ databases">
        <title>Draft genome sequece of Microseira wollei NIES-4236.</title>
        <authorList>
            <person name="Yamaguchi H."/>
            <person name="Suzuki S."/>
            <person name="Kawachi M."/>
        </authorList>
    </citation>
    <scope>NUCLEOTIDE SEQUENCE</scope>
    <source>
        <strain evidence="11">NIES-4236</strain>
    </source>
</reference>
<dbReference type="GO" id="GO:0005524">
    <property type="term" value="F:ATP binding"/>
    <property type="evidence" value="ECO:0007669"/>
    <property type="project" value="UniProtKB-KW"/>
</dbReference>
<dbReference type="AlphaFoldDB" id="A0AAV3XSX6"/>
<evidence type="ECO:0000256" key="9">
    <source>
        <dbReference type="ARBA" id="ARBA00038276"/>
    </source>
</evidence>
<dbReference type="Gene3D" id="3.30.460.10">
    <property type="entry name" value="Beta Polymerase, domain 2"/>
    <property type="match status" value="1"/>
</dbReference>
<dbReference type="InterPro" id="IPR043519">
    <property type="entry name" value="NT_sf"/>
</dbReference>
<evidence type="ECO:0000256" key="2">
    <source>
        <dbReference type="ARBA" id="ARBA00022649"/>
    </source>
</evidence>
<proteinExistence type="inferred from homology"/>
<evidence type="ECO:0000256" key="3">
    <source>
        <dbReference type="ARBA" id="ARBA00022679"/>
    </source>
</evidence>
<keyword evidence="8" id="KW-0460">Magnesium</keyword>
<keyword evidence="7" id="KW-0067">ATP-binding</keyword>
<dbReference type="GO" id="GO:0046872">
    <property type="term" value="F:metal ion binding"/>
    <property type="evidence" value="ECO:0007669"/>
    <property type="project" value="UniProtKB-KW"/>
</dbReference>
<dbReference type="InterPro" id="IPR002934">
    <property type="entry name" value="Polymerase_NTP_transf_dom"/>
</dbReference>
<comment type="cofactor">
    <cofactor evidence="1">
        <name>Mg(2+)</name>
        <dbReference type="ChEBI" id="CHEBI:18420"/>
    </cofactor>
</comment>
<accession>A0AAV3XSX6</accession>
<gene>
    <name evidence="11" type="ORF">MiSe_91170</name>
</gene>